<dbReference type="Proteomes" id="UP000233782">
    <property type="component" value="Unassembled WGS sequence"/>
</dbReference>
<name>A0A2N3U777_9BACT</name>
<proteinExistence type="predicted"/>
<organism evidence="1 2">
    <name type="scientific">Pontibacter ramchanderi</name>
    <dbReference type="NCBI Taxonomy" id="1179743"/>
    <lineage>
        <taxon>Bacteria</taxon>
        <taxon>Pseudomonadati</taxon>
        <taxon>Bacteroidota</taxon>
        <taxon>Cytophagia</taxon>
        <taxon>Cytophagales</taxon>
        <taxon>Hymenobacteraceae</taxon>
        <taxon>Pontibacter</taxon>
    </lineage>
</organism>
<dbReference type="OrthoDB" id="1121210at2"/>
<evidence type="ECO:0000313" key="1">
    <source>
        <dbReference type="EMBL" id="PKV62602.1"/>
    </source>
</evidence>
<keyword evidence="2" id="KW-1185">Reference proteome</keyword>
<evidence type="ECO:0000313" key="2">
    <source>
        <dbReference type="Proteomes" id="UP000233782"/>
    </source>
</evidence>
<sequence length="186" mass="21059">MHHPDLPQPILFHPLKHHLGYIREFIATQACAEESAIISQLKTLGSSQLDLYLGELQVQQIAQETIAHIRAQEASTPATYRLYLSGSSSDYRLFSLSDGSQWVLRWGIIEERHVHLHPARYSQHTIRVKANSLKTAVAVSLAVRRYRRALSLELVNQVRTQWLGLTPIPAFPPNIAIGRLVQLLQC</sequence>
<dbReference type="EMBL" id="PJMU01000005">
    <property type="protein sequence ID" value="PKV62602.1"/>
    <property type="molecule type" value="Genomic_DNA"/>
</dbReference>
<gene>
    <name evidence="1" type="ORF">BD749_3805</name>
</gene>
<protein>
    <submittedName>
        <fullName evidence="1">Uncharacterized protein</fullName>
    </submittedName>
</protein>
<dbReference type="RefSeq" id="WP_101447342.1">
    <property type="nucleotide sequence ID" value="NZ_PJMU01000005.1"/>
</dbReference>
<comment type="caution">
    <text evidence="1">The sequence shown here is derived from an EMBL/GenBank/DDBJ whole genome shotgun (WGS) entry which is preliminary data.</text>
</comment>
<dbReference type="AlphaFoldDB" id="A0A2N3U777"/>
<reference evidence="1 2" key="1">
    <citation type="submission" date="2017-12" db="EMBL/GenBank/DDBJ databases">
        <title>Genomic Encyclopedia of Type Strains, Phase III (KMG-III): the genomes of soil and plant-associated and newly described type strains.</title>
        <authorList>
            <person name="Whitman W."/>
        </authorList>
    </citation>
    <scope>NUCLEOTIDE SEQUENCE [LARGE SCALE GENOMIC DNA]</scope>
    <source>
        <strain evidence="1 2">LP43</strain>
    </source>
</reference>
<accession>A0A2N3U777</accession>